<name>A0A183A1S5_9TREM</name>
<dbReference type="InterPro" id="IPR029044">
    <property type="entry name" value="Nucleotide-diphossugar_trans"/>
</dbReference>
<evidence type="ECO:0000313" key="4">
    <source>
        <dbReference type="WBParaSite" id="ECPE_0000091001-mRNA-1"/>
    </source>
</evidence>
<dbReference type="OrthoDB" id="1733332at2759"/>
<evidence type="ECO:0000313" key="3">
    <source>
        <dbReference type="Proteomes" id="UP000272942"/>
    </source>
</evidence>
<dbReference type="Gene3D" id="3.90.550.10">
    <property type="entry name" value="Spore Coat Polysaccharide Biosynthesis Protein SpsA, Chain A"/>
    <property type="match status" value="1"/>
</dbReference>
<accession>A0A183A1S5</accession>
<organism evidence="4">
    <name type="scientific">Echinostoma caproni</name>
    <dbReference type="NCBI Taxonomy" id="27848"/>
    <lineage>
        <taxon>Eukaryota</taxon>
        <taxon>Metazoa</taxon>
        <taxon>Spiralia</taxon>
        <taxon>Lophotrochozoa</taxon>
        <taxon>Platyhelminthes</taxon>
        <taxon>Trematoda</taxon>
        <taxon>Digenea</taxon>
        <taxon>Plagiorchiida</taxon>
        <taxon>Echinostomata</taxon>
        <taxon>Echinostomatoidea</taxon>
        <taxon>Echinostomatidae</taxon>
        <taxon>Echinostoma</taxon>
    </lineage>
</organism>
<dbReference type="EMBL" id="UZAN01004058">
    <property type="protein sequence ID" value="VDP30859.1"/>
    <property type="molecule type" value="Genomic_DNA"/>
</dbReference>
<dbReference type="SUPFAM" id="SSF53448">
    <property type="entry name" value="Nucleotide-diphospho-sugar transferases"/>
    <property type="match status" value="1"/>
</dbReference>
<sequence length="255" mass="28550">MKALILIGGYGTRLRPLTLSIPKPIVEFCNRPMLLHQVEALMQVDVDEIILAINRQATALEPFIRESCKSVIRDRDVRITFSYEDEALDTAGPLAQAAEYLSSSKEPFLVLNSDIICSYPFKQMIEFHLSHGHEGTMVVCFATPVYCFSGDQIWSCCSQRPNWAKPTSIETTIFPAMVAEGELYCMELEGKLNMTVIPKPDLKSIKRCQNGNPFRTGVQFTGSHLLDGLRCFRCSIYIDAHLHNYGVGGCVLYAS</sequence>
<protein>
    <submittedName>
        <fullName evidence="4">NTP_transferase domain-containing protein</fullName>
    </submittedName>
</protein>
<keyword evidence="3" id="KW-1185">Reference proteome</keyword>
<evidence type="ECO:0000259" key="1">
    <source>
        <dbReference type="Pfam" id="PF00483"/>
    </source>
</evidence>
<evidence type="ECO:0000313" key="2">
    <source>
        <dbReference type="EMBL" id="VDP30859.1"/>
    </source>
</evidence>
<dbReference type="PANTHER" id="PTHR22572">
    <property type="entry name" value="SUGAR-1-PHOSPHATE GUANYL TRANSFERASE"/>
    <property type="match status" value="1"/>
</dbReference>
<dbReference type="InterPro" id="IPR005835">
    <property type="entry name" value="NTP_transferase_dom"/>
</dbReference>
<gene>
    <name evidence="2" type="ORF">ECPE_LOCUS910</name>
</gene>
<dbReference type="Pfam" id="PF00483">
    <property type="entry name" value="NTP_transferase"/>
    <property type="match status" value="1"/>
</dbReference>
<proteinExistence type="predicted"/>
<feature type="domain" description="Nucleotidyl transferase" evidence="1">
    <location>
        <begin position="2"/>
        <end position="145"/>
    </location>
</feature>
<dbReference type="WBParaSite" id="ECPE_0000091001-mRNA-1">
    <property type="protein sequence ID" value="ECPE_0000091001-mRNA-1"/>
    <property type="gene ID" value="ECPE_0000091001"/>
</dbReference>
<reference evidence="4" key="1">
    <citation type="submission" date="2016-06" db="UniProtKB">
        <authorList>
            <consortium name="WormBaseParasite"/>
        </authorList>
    </citation>
    <scope>IDENTIFICATION</scope>
</reference>
<dbReference type="AlphaFoldDB" id="A0A183A1S5"/>
<dbReference type="Proteomes" id="UP000272942">
    <property type="component" value="Unassembled WGS sequence"/>
</dbReference>
<dbReference type="InterPro" id="IPR050486">
    <property type="entry name" value="Mannose-1P_guanyltransferase"/>
</dbReference>
<reference evidence="2 3" key="2">
    <citation type="submission" date="2018-11" db="EMBL/GenBank/DDBJ databases">
        <authorList>
            <consortium name="Pathogen Informatics"/>
        </authorList>
    </citation>
    <scope>NUCLEOTIDE SEQUENCE [LARGE SCALE GENOMIC DNA]</scope>
    <source>
        <strain evidence="2 3">Egypt</strain>
    </source>
</reference>